<organism evidence="3 4">
    <name type="scientific">Hucho hucho</name>
    <name type="common">huchen</name>
    <dbReference type="NCBI Taxonomy" id="62062"/>
    <lineage>
        <taxon>Eukaryota</taxon>
        <taxon>Metazoa</taxon>
        <taxon>Chordata</taxon>
        <taxon>Craniata</taxon>
        <taxon>Vertebrata</taxon>
        <taxon>Euteleostomi</taxon>
        <taxon>Actinopterygii</taxon>
        <taxon>Neopterygii</taxon>
        <taxon>Teleostei</taxon>
        <taxon>Protacanthopterygii</taxon>
        <taxon>Salmoniformes</taxon>
        <taxon>Salmonidae</taxon>
        <taxon>Salmoninae</taxon>
        <taxon>Hucho</taxon>
    </lineage>
</organism>
<feature type="domain" description="CCDC81 HU" evidence="2">
    <location>
        <begin position="34"/>
        <end position="108"/>
    </location>
</feature>
<evidence type="ECO:0000313" key="3">
    <source>
        <dbReference type="Ensembl" id="ENSHHUP00000080411.1"/>
    </source>
</evidence>
<evidence type="ECO:0000259" key="2">
    <source>
        <dbReference type="Pfam" id="PF18289"/>
    </source>
</evidence>
<keyword evidence="4" id="KW-1185">Reference proteome</keyword>
<dbReference type="Ensembl" id="ENSHHUT00000082982.1">
    <property type="protein sequence ID" value="ENSHHUP00000080411.1"/>
    <property type="gene ID" value="ENSHHUG00000046819.1"/>
</dbReference>
<proteinExistence type="predicted"/>
<protein>
    <recommendedName>
        <fullName evidence="2">CCDC81 HU domain-containing protein</fullName>
    </recommendedName>
</protein>
<dbReference type="Pfam" id="PF18289">
    <property type="entry name" value="HU-CCDC81_euk_2"/>
    <property type="match status" value="1"/>
</dbReference>
<feature type="region of interest" description="Disordered" evidence="1">
    <location>
        <begin position="145"/>
        <end position="178"/>
    </location>
</feature>
<accession>A0A4W5QRM7</accession>
<reference evidence="3" key="2">
    <citation type="submission" date="2025-08" db="UniProtKB">
        <authorList>
            <consortium name="Ensembl"/>
        </authorList>
    </citation>
    <scope>IDENTIFICATION</scope>
</reference>
<dbReference type="PANTHER" id="PTHR14362:SF2">
    <property type="entry name" value="COILED-COIL DOMAIN-CONTAINING PROTEIN 81"/>
    <property type="match status" value="1"/>
</dbReference>
<sequence length="178" mass="19438">VFRSQTSGLIITGVEYTNTRNVCHPSVITAGDVPVVQLNFTALSVESPFERHVVEGCVRETLLVLLRAVAAGRSVLFTFYAIGELLFCQSKVKMKFYHCFVTALDGSGKLLLSLSNRPGTSNSLLFGRSSIPGTSNTIILPRISSEQRGKDWGEEALAQVQTDSDRKEENRGEGETVV</sequence>
<name>A0A4W5QRM7_9TELE</name>
<dbReference type="InterPro" id="IPR026295">
    <property type="entry name" value="CCD81"/>
</dbReference>
<dbReference type="Proteomes" id="UP000314982">
    <property type="component" value="Unassembled WGS sequence"/>
</dbReference>
<dbReference type="AlphaFoldDB" id="A0A4W5QRM7"/>
<dbReference type="GO" id="GO:0005815">
    <property type="term" value="C:microtubule organizing center"/>
    <property type="evidence" value="ECO:0007669"/>
    <property type="project" value="TreeGrafter"/>
</dbReference>
<dbReference type="GeneTree" id="ENSGT00390000011985"/>
<dbReference type="InterPro" id="IPR040673">
    <property type="entry name" value="CCDC81_HU_dom_2"/>
</dbReference>
<feature type="compositionally biased region" description="Basic and acidic residues" evidence="1">
    <location>
        <begin position="163"/>
        <end position="178"/>
    </location>
</feature>
<dbReference type="STRING" id="62062.ENSHHUP00000080411"/>
<reference evidence="4" key="1">
    <citation type="submission" date="2018-06" db="EMBL/GenBank/DDBJ databases">
        <title>Genome assembly of Danube salmon.</title>
        <authorList>
            <person name="Macqueen D.J."/>
            <person name="Gundappa M.K."/>
        </authorList>
    </citation>
    <scope>NUCLEOTIDE SEQUENCE [LARGE SCALE GENOMIC DNA]</scope>
</reference>
<evidence type="ECO:0000256" key="1">
    <source>
        <dbReference type="SAM" id="MobiDB-lite"/>
    </source>
</evidence>
<reference evidence="3" key="3">
    <citation type="submission" date="2025-09" db="UniProtKB">
        <authorList>
            <consortium name="Ensembl"/>
        </authorList>
    </citation>
    <scope>IDENTIFICATION</scope>
</reference>
<evidence type="ECO:0000313" key="4">
    <source>
        <dbReference type="Proteomes" id="UP000314982"/>
    </source>
</evidence>
<dbReference type="PANTHER" id="PTHR14362">
    <property type="entry name" value="COILED-COIL DOMAIN-CONTAINING PROTEIN 81"/>
    <property type="match status" value="1"/>
</dbReference>